<dbReference type="SMART" id="SM00220">
    <property type="entry name" value="S_TKc"/>
    <property type="match status" value="1"/>
</dbReference>
<feature type="region of interest" description="Disordered" evidence="12">
    <location>
        <begin position="313"/>
        <end position="343"/>
    </location>
</feature>
<keyword evidence="1" id="KW-0808">Transferase</keyword>
<dbReference type="Gene3D" id="3.30.200.20">
    <property type="entry name" value="Phosphorylase Kinase, domain 1"/>
    <property type="match status" value="1"/>
</dbReference>
<feature type="region of interest" description="Disordered" evidence="12">
    <location>
        <begin position="40"/>
        <end position="59"/>
    </location>
</feature>
<comment type="similarity">
    <text evidence="5">Belongs to the protein kinase superfamily. STE Ser/Thr protein kinase family. MAP kinase kinase subfamily.</text>
</comment>
<evidence type="ECO:0000256" key="8">
    <source>
        <dbReference type="ARBA" id="ARBA00049299"/>
    </source>
</evidence>
<name>A0A7S4BH51_CHRCT</name>
<dbReference type="AlphaFoldDB" id="A0A7S4BH51"/>
<sequence length="429" mass="45393">MKRRPVISIDVKSLPPPVNQVTADGSLRGEDISVSMSGLRVGEKSDMPSQHETSGTAAGAHKMQLADLQMMRPLGEGVSGMVQLVEYKPTGQKFAMKVINIGVTEEEKRRILFEARTLHASDVPGIIAFKDAFYADGAVHLVLEYMDCGSLADCITRHGRGLPEAFLAHIAAALLGGIEHLHRKHKIIHRDIKPGNMLLNSRGQAKLADFGMSGQLASTFARLASWVGTAAYMAPERIAGEEYSYESDVWSLGLSLLECALGRYPFGNKQNDGAAHGGGIAAAAAFAGAGGGGGDGRGVPGAGAGAGVLAGGGGGGAGGDEQNEGNTTARRHADADEFETRPREHHCAAPMEVLTCGMTFWELLTEIVEGEPARLPPDEFSSQFISMIAACTRKAAAERPSATELLKNAWVAPASEKELNAWIDKLKPR</sequence>
<dbReference type="PANTHER" id="PTHR48013">
    <property type="entry name" value="DUAL SPECIFICITY MITOGEN-ACTIVATED PROTEIN KINASE KINASE 5-RELATED"/>
    <property type="match status" value="1"/>
</dbReference>
<dbReference type="Pfam" id="PF00069">
    <property type="entry name" value="Pkinase"/>
    <property type="match status" value="1"/>
</dbReference>
<organism evidence="14">
    <name type="scientific">Chrysotila carterae</name>
    <name type="common">Marine alga</name>
    <name type="synonym">Syracosphaera carterae</name>
    <dbReference type="NCBI Taxonomy" id="13221"/>
    <lineage>
        <taxon>Eukaryota</taxon>
        <taxon>Haptista</taxon>
        <taxon>Haptophyta</taxon>
        <taxon>Prymnesiophyceae</taxon>
        <taxon>Isochrysidales</taxon>
        <taxon>Isochrysidaceae</taxon>
        <taxon>Chrysotila</taxon>
    </lineage>
</organism>
<evidence type="ECO:0000256" key="11">
    <source>
        <dbReference type="RuleBase" id="RU000304"/>
    </source>
</evidence>
<dbReference type="PROSITE" id="PS00107">
    <property type="entry name" value="PROTEIN_KINASE_ATP"/>
    <property type="match status" value="1"/>
</dbReference>
<evidence type="ECO:0000313" key="14">
    <source>
        <dbReference type="EMBL" id="CAE0765734.1"/>
    </source>
</evidence>
<evidence type="ECO:0000256" key="4">
    <source>
        <dbReference type="ARBA" id="ARBA00022840"/>
    </source>
</evidence>
<feature type="compositionally biased region" description="Polar residues" evidence="12">
    <location>
        <begin position="47"/>
        <end position="56"/>
    </location>
</feature>
<evidence type="ECO:0000256" key="5">
    <source>
        <dbReference type="ARBA" id="ARBA00038035"/>
    </source>
</evidence>
<evidence type="ECO:0000256" key="3">
    <source>
        <dbReference type="ARBA" id="ARBA00022777"/>
    </source>
</evidence>
<dbReference type="EC" id="2.7.12.2" evidence="6"/>
<feature type="domain" description="Protein kinase" evidence="13">
    <location>
        <begin position="68"/>
        <end position="411"/>
    </location>
</feature>
<keyword evidence="4 10" id="KW-0067">ATP-binding</keyword>
<dbReference type="SUPFAM" id="SSF56112">
    <property type="entry name" value="Protein kinase-like (PK-like)"/>
    <property type="match status" value="1"/>
</dbReference>
<comment type="catalytic activity">
    <reaction evidence="7">
        <text>L-seryl-[protein] + ATP = O-phospho-L-seryl-[protein] + ADP + H(+)</text>
        <dbReference type="Rhea" id="RHEA:17989"/>
        <dbReference type="Rhea" id="RHEA-COMP:9863"/>
        <dbReference type="Rhea" id="RHEA-COMP:11604"/>
        <dbReference type="ChEBI" id="CHEBI:15378"/>
        <dbReference type="ChEBI" id="CHEBI:29999"/>
        <dbReference type="ChEBI" id="CHEBI:30616"/>
        <dbReference type="ChEBI" id="CHEBI:83421"/>
        <dbReference type="ChEBI" id="CHEBI:456216"/>
        <dbReference type="EC" id="2.7.12.2"/>
    </reaction>
</comment>
<keyword evidence="2 10" id="KW-0547">Nucleotide-binding</keyword>
<keyword evidence="3" id="KW-0418">Kinase</keyword>
<dbReference type="GO" id="GO:0004674">
    <property type="term" value="F:protein serine/threonine kinase activity"/>
    <property type="evidence" value="ECO:0007669"/>
    <property type="project" value="UniProtKB-KW"/>
</dbReference>
<reference evidence="14" key="1">
    <citation type="submission" date="2021-01" db="EMBL/GenBank/DDBJ databases">
        <authorList>
            <person name="Corre E."/>
            <person name="Pelletier E."/>
            <person name="Niang G."/>
            <person name="Scheremetjew M."/>
            <person name="Finn R."/>
            <person name="Kale V."/>
            <person name="Holt S."/>
            <person name="Cochrane G."/>
            <person name="Meng A."/>
            <person name="Brown T."/>
            <person name="Cohen L."/>
        </authorList>
    </citation>
    <scope>NUCLEOTIDE SEQUENCE</scope>
    <source>
        <strain evidence="14">CCMP645</strain>
    </source>
</reference>
<evidence type="ECO:0000256" key="2">
    <source>
        <dbReference type="ARBA" id="ARBA00022741"/>
    </source>
</evidence>
<evidence type="ECO:0000256" key="9">
    <source>
        <dbReference type="ARBA" id="ARBA00051693"/>
    </source>
</evidence>
<dbReference type="PANTHER" id="PTHR48013:SF9">
    <property type="entry name" value="DUAL SPECIFICITY MITOGEN-ACTIVATED PROTEIN KINASE KINASE 5"/>
    <property type="match status" value="1"/>
</dbReference>
<protein>
    <recommendedName>
        <fullName evidence="6">mitogen-activated protein kinase kinase</fullName>
        <ecNumber evidence="6">2.7.12.2</ecNumber>
    </recommendedName>
</protein>
<feature type="compositionally biased region" description="Basic and acidic residues" evidence="12">
    <location>
        <begin position="331"/>
        <end position="343"/>
    </location>
</feature>
<gene>
    <name evidence="14" type="ORF">PCAR00345_LOCUS18346</name>
</gene>
<dbReference type="InterPro" id="IPR011009">
    <property type="entry name" value="Kinase-like_dom_sf"/>
</dbReference>
<dbReference type="GO" id="GO:0004708">
    <property type="term" value="F:MAP kinase kinase activity"/>
    <property type="evidence" value="ECO:0007669"/>
    <property type="project" value="UniProtKB-EC"/>
</dbReference>
<accession>A0A7S4BH51</accession>
<dbReference type="InterPro" id="IPR017441">
    <property type="entry name" value="Protein_kinase_ATP_BS"/>
</dbReference>
<dbReference type="EMBL" id="HBIZ01028858">
    <property type="protein sequence ID" value="CAE0765734.1"/>
    <property type="molecule type" value="Transcribed_RNA"/>
</dbReference>
<proteinExistence type="inferred from homology"/>
<comment type="catalytic activity">
    <reaction evidence="8">
        <text>L-threonyl-[protein] + ATP = O-phospho-L-threonyl-[protein] + ADP + H(+)</text>
        <dbReference type="Rhea" id="RHEA:46608"/>
        <dbReference type="Rhea" id="RHEA-COMP:11060"/>
        <dbReference type="Rhea" id="RHEA-COMP:11605"/>
        <dbReference type="ChEBI" id="CHEBI:15378"/>
        <dbReference type="ChEBI" id="CHEBI:30013"/>
        <dbReference type="ChEBI" id="CHEBI:30616"/>
        <dbReference type="ChEBI" id="CHEBI:61977"/>
        <dbReference type="ChEBI" id="CHEBI:456216"/>
        <dbReference type="EC" id="2.7.12.2"/>
    </reaction>
</comment>
<dbReference type="PROSITE" id="PS50011">
    <property type="entry name" value="PROTEIN_KINASE_DOM"/>
    <property type="match status" value="1"/>
</dbReference>
<evidence type="ECO:0000256" key="10">
    <source>
        <dbReference type="PROSITE-ProRule" id="PRU10141"/>
    </source>
</evidence>
<evidence type="ECO:0000256" key="6">
    <source>
        <dbReference type="ARBA" id="ARBA00038999"/>
    </source>
</evidence>
<keyword evidence="11" id="KW-0723">Serine/threonine-protein kinase</keyword>
<evidence type="ECO:0000259" key="13">
    <source>
        <dbReference type="PROSITE" id="PS50011"/>
    </source>
</evidence>
<evidence type="ECO:0000256" key="1">
    <source>
        <dbReference type="ARBA" id="ARBA00022679"/>
    </source>
</evidence>
<dbReference type="Gene3D" id="1.10.510.10">
    <property type="entry name" value="Transferase(Phosphotransferase) domain 1"/>
    <property type="match status" value="1"/>
</dbReference>
<comment type="catalytic activity">
    <reaction evidence="9">
        <text>L-tyrosyl-[protein] + ATP = O-phospho-L-tyrosyl-[protein] + ADP + H(+)</text>
        <dbReference type="Rhea" id="RHEA:10596"/>
        <dbReference type="Rhea" id="RHEA-COMP:10136"/>
        <dbReference type="Rhea" id="RHEA-COMP:20101"/>
        <dbReference type="ChEBI" id="CHEBI:15378"/>
        <dbReference type="ChEBI" id="CHEBI:30616"/>
        <dbReference type="ChEBI" id="CHEBI:46858"/>
        <dbReference type="ChEBI" id="CHEBI:61978"/>
        <dbReference type="ChEBI" id="CHEBI:456216"/>
        <dbReference type="EC" id="2.7.12.2"/>
    </reaction>
</comment>
<evidence type="ECO:0000256" key="7">
    <source>
        <dbReference type="ARBA" id="ARBA00049014"/>
    </source>
</evidence>
<dbReference type="InterPro" id="IPR008271">
    <property type="entry name" value="Ser/Thr_kinase_AS"/>
</dbReference>
<dbReference type="InterPro" id="IPR000719">
    <property type="entry name" value="Prot_kinase_dom"/>
</dbReference>
<dbReference type="PROSITE" id="PS00108">
    <property type="entry name" value="PROTEIN_KINASE_ST"/>
    <property type="match status" value="1"/>
</dbReference>
<dbReference type="GO" id="GO:0005524">
    <property type="term" value="F:ATP binding"/>
    <property type="evidence" value="ECO:0007669"/>
    <property type="project" value="UniProtKB-UniRule"/>
</dbReference>
<feature type="binding site" evidence="10">
    <location>
        <position position="97"/>
    </location>
    <ligand>
        <name>ATP</name>
        <dbReference type="ChEBI" id="CHEBI:30616"/>
    </ligand>
</feature>
<evidence type="ECO:0000256" key="12">
    <source>
        <dbReference type="SAM" id="MobiDB-lite"/>
    </source>
</evidence>